<evidence type="ECO:0000313" key="6">
    <source>
        <dbReference type="EMBL" id="QOI90426.1"/>
    </source>
</evidence>
<name>A0A7M3UNY1_POV01</name>
<dbReference type="GO" id="GO:0000428">
    <property type="term" value="C:DNA-directed RNA polymerase complex"/>
    <property type="evidence" value="ECO:0007669"/>
    <property type="project" value="UniProtKB-KW"/>
</dbReference>
<keyword evidence="2" id="KW-0240">DNA-directed RNA polymerase</keyword>
<dbReference type="GO" id="GO:0003677">
    <property type="term" value="F:DNA binding"/>
    <property type="evidence" value="ECO:0007669"/>
    <property type="project" value="InterPro"/>
</dbReference>
<evidence type="ECO:0000256" key="1">
    <source>
        <dbReference type="ARBA" id="ARBA00007593"/>
    </source>
</evidence>
<evidence type="ECO:0000256" key="5">
    <source>
        <dbReference type="ARBA" id="ARBA00029482"/>
    </source>
</evidence>
<accession>A0A7M3UNY1</accession>
<sequence>MSKFELVDQNKSVIEHDGEKISRNVLTKYEKTTLIGVRLEQLSYGSPSTLTDEEKKNCKNITEMAEMELKTGVIPFMICRHLPNRTEEYWKIKDLIIPSQ</sequence>
<gene>
    <name evidence="6" type="ORF">HWQ62_00290</name>
</gene>
<dbReference type="Pfam" id="PF01192">
    <property type="entry name" value="RNA_pol_Rpb6"/>
    <property type="match status" value="1"/>
</dbReference>
<evidence type="ECO:0000256" key="2">
    <source>
        <dbReference type="ARBA" id="ARBA00022478"/>
    </source>
</evidence>
<comment type="function">
    <text evidence="4">Component of the DNA-directed RNA polymerase (RNAP) that catalyzes the transcription in the cytoplasm of viral DNA into RNA using the four ribonucleoside triphosphates as substrates.</text>
</comment>
<evidence type="ECO:0008006" key="7">
    <source>
        <dbReference type="Google" id="ProtNLM"/>
    </source>
</evidence>
<protein>
    <recommendedName>
        <fullName evidence="7">DNA-directed RNA polymerase</fullName>
    </recommendedName>
</protein>
<reference evidence="6" key="1">
    <citation type="submission" date="2020-06" db="EMBL/GenBank/DDBJ databases">
        <title>Lateral gene transfer of anion-conducting channel rhodopsins between green algae and giant viruses.</title>
        <authorList>
            <person name="Rozenberg A."/>
            <person name="Oppermann J."/>
            <person name="Wietek J."/>
            <person name="Fernandez Lahore R.G."/>
            <person name="Sandaa R.-A."/>
            <person name="Bratbak G."/>
            <person name="Hegemann P."/>
            <person name="Beja O."/>
        </authorList>
    </citation>
    <scope>NUCLEOTIDE SEQUENCE</scope>
    <source>
        <strain evidence="6">01B</strain>
    </source>
</reference>
<organismHost>
    <name type="scientific">Pyramimonas plurioculata</name>
    <dbReference type="NCBI Taxonomy" id="36893"/>
</organismHost>
<dbReference type="GO" id="GO:0003899">
    <property type="term" value="F:DNA-directed RNA polymerase activity"/>
    <property type="evidence" value="ECO:0007669"/>
    <property type="project" value="InterPro"/>
</dbReference>
<dbReference type="InterPro" id="IPR006111">
    <property type="entry name" value="Rpo6/Rpb6"/>
</dbReference>
<dbReference type="EMBL" id="MT663537">
    <property type="protein sequence ID" value="QOI90426.1"/>
    <property type="molecule type" value="Genomic_DNA"/>
</dbReference>
<comment type="similarity">
    <text evidence="1">Belongs to the archaeal RpoK/eukaryotic RPB6 RNA polymerase subunit family.</text>
</comment>
<dbReference type="GO" id="GO:0006351">
    <property type="term" value="P:DNA-templated transcription"/>
    <property type="evidence" value="ECO:0007669"/>
    <property type="project" value="InterPro"/>
</dbReference>
<dbReference type="InterPro" id="IPR036161">
    <property type="entry name" value="RPB6/omega-like_sf"/>
</dbReference>
<evidence type="ECO:0000256" key="3">
    <source>
        <dbReference type="ARBA" id="ARBA00023163"/>
    </source>
</evidence>
<proteinExistence type="inferred from homology"/>
<dbReference type="InterPro" id="IPR006110">
    <property type="entry name" value="Pol_omega/Rpo6/RPB6"/>
</dbReference>
<dbReference type="Gene3D" id="3.90.940.10">
    <property type="match status" value="1"/>
</dbReference>
<comment type="subunit">
    <text evidence="5">Part of the viral DNA-directed RNA polymerase that consists of 8 polII-like subunits (RPB1, RPB2, RPB3, RPB5, RPB6, RPB7, RPB9, RPB10), a capping enzyme and a termination factor.</text>
</comment>
<keyword evidence="3" id="KW-0804">Transcription</keyword>
<organism evidence="6">
    <name type="scientific">Pyramimonas orientalis virus</name>
    <name type="common">PoV01</name>
    <dbReference type="NCBI Taxonomy" id="455367"/>
    <lineage>
        <taxon>Viruses</taxon>
        <taxon>Varidnaviria</taxon>
        <taxon>Bamfordvirae</taxon>
        <taxon>Nucleocytoviricota</taxon>
        <taxon>Megaviricetes</taxon>
        <taxon>Imitervirales</taxon>
        <taxon>Allomimiviridae</taxon>
        <taxon>Heliosvirus</taxon>
        <taxon>Heliosvirus raunefjordenense</taxon>
    </lineage>
</organism>
<dbReference type="PIRSF" id="PIRSF000778">
    <property type="entry name" value="RpoK/RPB6"/>
    <property type="match status" value="1"/>
</dbReference>
<evidence type="ECO:0000256" key="4">
    <source>
        <dbReference type="ARBA" id="ARBA00029376"/>
    </source>
</evidence>
<dbReference type="SUPFAM" id="SSF63562">
    <property type="entry name" value="RPB6/omega subunit-like"/>
    <property type="match status" value="1"/>
</dbReference>